<evidence type="ECO:0000313" key="3">
    <source>
        <dbReference type="EMBL" id="MDA2812219.1"/>
    </source>
</evidence>
<name>A0ABT4U5J4_9ACTN</name>
<reference evidence="3 4" key="1">
    <citation type="submission" date="2023-01" db="EMBL/GenBank/DDBJ databases">
        <title>Draft genome sequence of Nocardiopsis sp. RSe5-2 isolated from halophytes.</title>
        <authorList>
            <person name="Duangmal K."/>
            <person name="Chantavorakit T."/>
        </authorList>
    </citation>
    <scope>NUCLEOTIDE SEQUENCE [LARGE SCALE GENOMIC DNA]</scope>
    <source>
        <strain evidence="3 4">RSe5-2</strain>
    </source>
</reference>
<gene>
    <name evidence="3" type="ORF">O4J56_16360</name>
</gene>
<organism evidence="3 4">
    <name type="scientific">Nocardiopsis endophytica</name>
    <dbReference type="NCBI Taxonomy" id="3018445"/>
    <lineage>
        <taxon>Bacteria</taxon>
        <taxon>Bacillati</taxon>
        <taxon>Actinomycetota</taxon>
        <taxon>Actinomycetes</taxon>
        <taxon>Streptosporangiales</taxon>
        <taxon>Nocardiopsidaceae</taxon>
        <taxon>Nocardiopsis</taxon>
    </lineage>
</organism>
<keyword evidence="1" id="KW-0812">Transmembrane</keyword>
<evidence type="ECO:0000313" key="4">
    <source>
        <dbReference type="Proteomes" id="UP001527866"/>
    </source>
</evidence>
<evidence type="ECO:0000256" key="1">
    <source>
        <dbReference type="SAM" id="Phobius"/>
    </source>
</evidence>
<dbReference type="EMBL" id="JAQFWQ010000044">
    <property type="protein sequence ID" value="MDA2812219.1"/>
    <property type="molecule type" value="Genomic_DNA"/>
</dbReference>
<keyword evidence="4" id="KW-1185">Reference proteome</keyword>
<feature type="domain" description="Potassium channel" evidence="2">
    <location>
        <begin position="133"/>
        <end position="201"/>
    </location>
</feature>
<dbReference type="InterPro" id="IPR013099">
    <property type="entry name" value="K_chnl_dom"/>
</dbReference>
<dbReference type="Gene3D" id="1.10.287.70">
    <property type="match status" value="1"/>
</dbReference>
<feature type="transmembrane region" description="Helical" evidence="1">
    <location>
        <begin position="31"/>
        <end position="48"/>
    </location>
</feature>
<evidence type="ECO:0000259" key="2">
    <source>
        <dbReference type="Pfam" id="PF07885"/>
    </source>
</evidence>
<keyword evidence="1" id="KW-1133">Transmembrane helix</keyword>
<feature type="transmembrane region" description="Helical" evidence="1">
    <location>
        <begin position="80"/>
        <end position="103"/>
    </location>
</feature>
<comment type="caution">
    <text evidence="3">The sequence shown here is derived from an EMBL/GenBank/DDBJ whole genome shotgun (WGS) entry which is preliminary data.</text>
</comment>
<dbReference type="Pfam" id="PF07885">
    <property type="entry name" value="Ion_trans_2"/>
    <property type="match status" value="1"/>
</dbReference>
<proteinExistence type="predicted"/>
<feature type="transmembrane region" description="Helical" evidence="1">
    <location>
        <begin position="186"/>
        <end position="206"/>
    </location>
</feature>
<feature type="transmembrane region" description="Helical" evidence="1">
    <location>
        <begin position="115"/>
        <end position="137"/>
    </location>
</feature>
<dbReference type="SUPFAM" id="SSF81324">
    <property type="entry name" value="Voltage-gated potassium channels"/>
    <property type="match status" value="1"/>
</dbReference>
<sequence length="217" mass="23598">MRDKVLLGFLAAVALLQFGYPVTLHGPVWTALYMSLYAVMIVFGVMICRDEGQRTAPAFIVAAVFLVFGLWVAVDQDSKAAHLGMFASVAVFQVVLVHALAAFIFRHSRAHGLELILAAIAVYLLLGGLFAATYGALEILWPQSFEDAQAPGEQVTWQRLMYFSYVTLATLGYGDVLPMTAWARTLAVSGTLFLTTVVARLVGAYMSPDEARGARSE</sequence>
<protein>
    <submittedName>
        <fullName evidence="3">Ion channel</fullName>
    </submittedName>
</protein>
<dbReference type="RefSeq" id="WP_270686703.1">
    <property type="nucleotide sequence ID" value="NZ_JAQFWQ010000044.1"/>
</dbReference>
<keyword evidence="1" id="KW-0472">Membrane</keyword>
<accession>A0ABT4U5J4</accession>
<feature type="transmembrane region" description="Helical" evidence="1">
    <location>
        <begin position="55"/>
        <end position="74"/>
    </location>
</feature>
<dbReference type="Proteomes" id="UP001527866">
    <property type="component" value="Unassembled WGS sequence"/>
</dbReference>